<protein>
    <recommendedName>
        <fullName evidence="7">G-protein coupled receptors family 2 profile 2 domain-containing protein</fullName>
    </recommendedName>
</protein>
<dbReference type="EMBL" id="RQTK01000006">
    <property type="protein sequence ID" value="RUS91773.1"/>
    <property type="molecule type" value="Genomic_DNA"/>
</dbReference>
<gene>
    <name evidence="8" type="ORF">EGW08_000481</name>
</gene>
<dbReference type="OrthoDB" id="10051649at2759"/>
<evidence type="ECO:0000256" key="4">
    <source>
        <dbReference type="ARBA" id="ARBA00023136"/>
    </source>
</evidence>
<dbReference type="CDD" id="cd15039">
    <property type="entry name" value="7tmB3_Methuselah-like"/>
    <property type="match status" value="1"/>
</dbReference>
<dbReference type="InterPro" id="IPR000832">
    <property type="entry name" value="GPCR_2_secretin-like"/>
</dbReference>
<dbReference type="Proteomes" id="UP000271974">
    <property type="component" value="Unassembled WGS sequence"/>
</dbReference>
<keyword evidence="3 5" id="KW-1133">Transmembrane helix</keyword>
<feature type="transmembrane region" description="Helical" evidence="5">
    <location>
        <begin position="629"/>
        <end position="648"/>
    </location>
</feature>
<organism evidence="8 9">
    <name type="scientific">Elysia chlorotica</name>
    <name type="common">Eastern emerald elysia</name>
    <name type="synonym">Sea slug</name>
    <dbReference type="NCBI Taxonomy" id="188477"/>
    <lineage>
        <taxon>Eukaryota</taxon>
        <taxon>Metazoa</taxon>
        <taxon>Spiralia</taxon>
        <taxon>Lophotrochozoa</taxon>
        <taxon>Mollusca</taxon>
        <taxon>Gastropoda</taxon>
        <taxon>Heterobranchia</taxon>
        <taxon>Euthyneura</taxon>
        <taxon>Panpulmonata</taxon>
        <taxon>Sacoglossa</taxon>
        <taxon>Placobranchoidea</taxon>
        <taxon>Plakobranchidae</taxon>
        <taxon>Elysia</taxon>
    </lineage>
</organism>
<reference evidence="8 9" key="1">
    <citation type="submission" date="2019-01" db="EMBL/GenBank/DDBJ databases">
        <title>A draft genome assembly of the solar-powered sea slug Elysia chlorotica.</title>
        <authorList>
            <person name="Cai H."/>
            <person name="Li Q."/>
            <person name="Fang X."/>
            <person name="Li J."/>
            <person name="Curtis N.E."/>
            <person name="Altenburger A."/>
            <person name="Shibata T."/>
            <person name="Feng M."/>
            <person name="Maeda T."/>
            <person name="Schwartz J.A."/>
            <person name="Shigenobu S."/>
            <person name="Lundholm N."/>
            <person name="Nishiyama T."/>
            <person name="Yang H."/>
            <person name="Hasebe M."/>
            <person name="Li S."/>
            <person name="Pierce S.K."/>
            <person name="Wang J."/>
        </authorList>
    </citation>
    <scope>NUCLEOTIDE SEQUENCE [LARGE SCALE GENOMIC DNA]</scope>
    <source>
        <strain evidence="8">EC2010</strain>
        <tissue evidence="8">Whole organism of an adult</tissue>
    </source>
</reference>
<evidence type="ECO:0000256" key="3">
    <source>
        <dbReference type="ARBA" id="ARBA00022989"/>
    </source>
</evidence>
<evidence type="ECO:0000313" key="9">
    <source>
        <dbReference type="Proteomes" id="UP000271974"/>
    </source>
</evidence>
<evidence type="ECO:0000313" key="8">
    <source>
        <dbReference type="EMBL" id="RUS91773.1"/>
    </source>
</evidence>
<dbReference type="Gene3D" id="1.20.1070.10">
    <property type="entry name" value="Rhodopsin 7-helix transmembrane proteins"/>
    <property type="match status" value="1"/>
</dbReference>
<accession>A0A433UDI0</accession>
<keyword evidence="9" id="KW-1185">Reference proteome</keyword>
<evidence type="ECO:0000256" key="1">
    <source>
        <dbReference type="ARBA" id="ARBA00004141"/>
    </source>
</evidence>
<evidence type="ECO:0000259" key="7">
    <source>
        <dbReference type="PROSITE" id="PS50261"/>
    </source>
</evidence>
<keyword evidence="6" id="KW-0732">Signal</keyword>
<dbReference type="InterPro" id="IPR017981">
    <property type="entry name" value="GPCR_2-like_7TM"/>
</dbReference>
<dbReference type="GO" id="GO:0016020">
    <property type="term" value="C:membrane"/>
    <property type="evidence" value="ECO:0007669"/>
    <property type="project" value="UniProtKB-SubCell"/>
</dbReference>
<dbReference type="PANTHER" id="PTHR45902:SF1">
    <property type="entry name" value="LATROPHILIN RECEPTOR-LIKE PROTEIN A"/>
    <property type="match status" value="1"/>
</dbReference>
<dbReference type="AlphaFoldDB" id="A0A433UDI0"/>
<feature type="transmembrane region" description="Helical" evidence="5">
    <location>
        <begin position="668"/>
        <end position="685"/>
    </location>
</feature>
<feature type="transmembrane region" description="Helical" evidence="5">
    <location>
        <begin position="705"/>
        <end position="726"/>
    </location>
</feature>
<sequence length="888" mass="99664">MARFQAVAISFMLVLLPTIAMCLAKYNTFLEHGLDNWKYLHVLHCGLVCHNGVIVRLYSENECEDPNCFQCDCDPTCAELDTCCPQAVDVVPNRTLILSEGEPQPPPTIPPYHEQIKCDGIPYIFTPYLQVASCPPFIPPEHDSGEIRQLCEEEPDDDTSVETIIPYVDVRTGLILKNKYCAICNGYTLNTDTGANLESKSISVSVKNIARVANPWVIKVNCSHFQNLYTYKSLRRLFTKAIGRSTSCQVYYDEAPSARQPTLCYRNPPEKYDRLDCGEPTRSLCRELNNTVFFQQSECQPALCPAGKDIQENGTCKSAIDQIRGLGYHLFVVFHAVNAQKVTPQDVRTLSHKIHDFIVSISIESMTDINITVVHDAFDMTYTTLERISISSHLVGMDSMTRDEYEDRLLSFFSGEWIMTVSEETNNSFQMASVLMGKELKEIEQRYNKDVEAVVEIPPLSKSIESLFLNNFSMNTDIQESLVTPRTRKSMFTQSHTTRLDHDYLWALKARFIDVTHSLRCPYVLANISNTNATVEKIPTISVSLMGQTVKVSTKQKLAVVDGQVQLCLSLYNKLIGLILNQNRQSLFERVHFYLEVGCVCLSVTCLLLSILTYCVFPALRTLPGMNNLSLCVSLAVAQTSLLVTARWGVNKQLPQSYCLAHAMLLHYAWLASFAWMSVCCIHMFRVFTAHTNRFMDNRSDNKRYLLYCVYGFGMPSLIVVATYAINACLTQGGSNGYNDEVCFFETGQSIWTLALSLMAPLCALILTNGVMFVLTIREIVQVTTLQEHSPSRDRQGVITYVKLSTLTGLLGALVVVAAQLNSSVLSLLTSPLMALQGLFIFASFTCNRRVRQLYLDLLRQLGLRCGKSDEQTTQTGLTYVGTSITKT</sequence>
<name>A0A433UDI0_ELYCH</name>
<dbReference type="PANTHER" id="PTHR45902">
    <property type="entry name" value="LATROPHILIN RECEPTOR-LIKE PROTEIN A"/>
    <property type="match status" value="1"/>
</dbReference>
<keyword evidence="4 5" id="KW-0472">Membrane</keyword>
<comment type="caution">
    <text evidence="8">The sequence shown here is derived from an EMBL/GenBank/DDBJ whole genome shotgun (WGS) entry which is preliminary data.</text>
</comment>
<feature type="transmembrane region" description="Helical" evidence="5">
    <location>
        <begin position="825"/>
        <end position="845"/>
    </location>
</feature>
<dbReference type="InterPro" id="IPR053231">
    <property type="entry name" value="GPCR_LN-TM7"/>
</dbReference>
<evidence type="ECO:0000256" key="6">
    <source>
        <dbReference type="SAM" id="SignalP"/>
    </source>
</evidence>
<dbReference type="GO" id="GO:0007166">
    <property type="term" value="P:cell surface receptor signaling pathway"/>
    <property type="evidence" value="ECO:0007669"/>
    <property type="project" value="InterPro"/>
</dbReference>
<evidence type="ECO:0000256" key="2">
    <source>
        <dbReference type="ARBA" id="ARBA00022692"/>
    </source>
</evidence>
<dbReference type="Pfam" id="PF00002">
    <property type="entry name" value="7tm_2"/>
    <property type="match status" value="1"/>
</dbReference>
<evidence type="ECO:0000256" key="5">
    <source>
        <dbReference type="SAM" id="Phobius"/>
    </source>
</evidence>
<dbReference type="GO" id="GO:0004930">
    <property type="term" value="F:G protein-coupled receptor activity"/>
    <property type="evidence" value="ECO:0007669"/>
    <property type="project" value="InterPro"/>
</dbReference>
<feature type="transmembrane region" description="Helical" evidence="5">
    <location>
        <begin position="798"/>
        <end position="819"/>
    </location>
</feature>
<feature type="signal peptide" evidence="6">
    <location>
        <begin position="1"/>
        <end position="24"/>
    </location>
</feature>
<proteinExistence type="predicted"/>
<feature type="domain" description="G-protein coupled receptors family 2 profile 2" evidence="7">
    <location>
        <begin position="592"/>
        <end position="849"/>
    </location>
</feature>
<comment type="subcellular location">
    <subcellularLocation>
        <location evidence="1">Membrane</location>
        <topology evidence="1">Multi-pass membrane protein</topology>
    </subcellularLocation>
</comment>
<feature type="chain" id="PRO_5019467429" description="G-protein coupled receptors family 2 profile 2 domain-containing protein" evidence="6">
    <location>
        <begin position="25"/>
        <end position="888"/>
    </location>
</feature>
<keyword evidence="2 5" id="KW-0812">Transmembrane</keyword>
<feature type="transmembrane region" description="Helical" evidence="5">
    <location>
        <begin position="751"/>
        <end position="777"/>
    </location>
</feature>
<dbReference type="STRING" id="188477.A0A433UDI0"/>
<dbReference type="PROSITE" id="PS50261">
    <property type="entry name" value="G_PROTEIN_RECEP_F2_4"/>
    <property type="match status" value="1"/>
</dbReference>
<feature type="transmembrane region" description="Helical" evidence="5">
    <location>
        <begin position="593"/>
        <end position="617"/>
    </location>
</feature>